<gene>
    <name evidence="6" type="ORF">DFA_07136</name>
</gene>
<dbReference type="GO" id="GO:0004531">
    <property type="term" value="F:deoxyribonuclease II activity"/>
    <property type="evidence" value="ECO:0007669"/>
    <property type="project" value="InterPro"/>
</dbReference>
<proteinExistence type="inferred from homology"/>
<dbReference type="SUPFAM" id="SSF81296">
    <property type="entry name" value="E set domains"/>
    <property type="match status" value="5"/>
</dbReference>
<dbReference type="InterPro" id="IPR014756">
    <property type="entry name" value="Ig_E-set"/>
</dbReference>
<feature type="domain" description="IPT/TIG" evidence="5">
    <location>
        <begin position="2006"/>
        <end position="2084"/>
    </location>
</feature>
<feature type="domain" description="IPT/TIG" evidence="5">
    <location>
        <begin position="406"/>
        <end position="499"/>
    </location>
</feature>
<feature type="transmembrane region" description="Helical" evidence="4">
    <location>
        <begin position="71"/>
        <end position="90"/>
    </location>
</feature>
<dbReference type="Proteomes" id="UP000007797">
    <property type="component" value="Unassembled WGS sequence"/>
</dbReference>
<protein>
    <recommendedName>
        <fullName evidence="5">IPT/TIG domain-containing protein</fullName>
    </recommendedName>
</protein>
<dbReference type="GeneID" id="14872231"/>
<evidence type="ECO:0000256" key="4">
    <source>
        <dbReference type="SAM" id="Phobius"/>
    </source>
</evidence>
<dbReference type="OMA" id="VACESAI"/>
<feature type="domain" description="IPT/TIG" evidence="5">
    <location>
        <begin position="705"/>
        <end position="792"/>
    </location>
</feature>
<keyword evidence="2" id="KW-0378">Hydrolase</keyword>
<dbReference type="Pfam" id="PF01833">
    <property type="entry name" value="TIG"/>
    <property type="match status" value="6"/>
</dbReference>
<keyword evidence="7" id="KW-1185">Reference proteome</keyword>
<dbReference type="InterPro" id="IPR004947">
    <property type="entry name" value="DNase_II"/>
</dbReference>
<evidence type="ECO:0000256" key="2">
    <source>
        <dbReference type="ARBA" id="ARBA00022801"/>
    </source>
</evidence>
<dbReference type="SMART" id="SM00429">
    <property type="entry name" value="IPT"/>
    <property type="match status" value="5"/>
</dbReference>
<feature type="domain" description="IPT/TIG" evidence="5">
    <location>
        <begin position="2087"/>
        <end position="2175"/>
    </location>
</feature>
<evidence type="ECO:0000259" key="5">
    <source>
        <dbReference type="SMART" id="SM00429"/>
    </source>
</evidence>
<dbReference type="RefSeq" id="XP_004367003.1">
    <property type="nucleotide sequence ID" value="XM_004366946.1"/>
</dbReference>
<dbReference type="Gene3D" id="2.60.40.10">
    <property type="entry name" value="Immunoglobulins"/>
    <property type="match status" value="7"/>
</dbReference>
<feature type="region of interest" description="Disordered" evidence="3">
    <location>
        <begin position="1"/>
        <end position="28"/>
    </location>
</feature>
<dbReference type="InterPro" id="IPR013783">
    <property type="entry name" value="Ig-like_fold"/>
</dbReference>
<dbReference type="PANTHER" id="PTHR10858">
    <property type="entry name" value="DEOXYRIBONUCLEASE II"/>
    <property type="match status" value="1"/>
</dbReference>
<dbReference type="KEGG" id="dfa:DFA_07136"/>
<dbReference type="EMBL" id="GL883013">
    <property type="protein sequence ID" value="EGG20020.1"/>
    <property type="molecule type" value="Genomic_DNA"/>
</dbReference>
<evidence type="ECO:0000313" key="7">
    <source>
        <dbReference type="Proteomes" id="UP000007797"/>
    </source>
</evidence>
<dbReference type="CDD" id="cd00603">
    <property type="entry name" value="IPT_PCSR"/>
    <property type="match status" value="3"/>
</dbReference>
<evidence type="ECO:0000256" key="3">
    <source>
        <dbReference type="SAM" id="MobiDB-lite"/>
    </source>
</evidence>
<comment type="similarity">
    <text evidence="1">Belongs to the DNase II family.</text>
</comment>
<keyword evidence="4" id="KW-1133">Transmembrane helix</keyword>
<organism evidence="6 7">
    <name type="scientific">Cavenderia fasciculata</name>
    <name type="common">Slime mold</name>
    <name type="synonym">Dictyostelium fasciculatum</name>
    <dbReference type="NCBI Taxonomy" id="261658"/>
    <lineage>
        <taxon>Eukaryota</taxon>
        <taxon>Amoebozoa</taxon>
        <taxon>Evosea</taxon>
        <taxon>Eumycetozoa</taxon>
        <taxon>Dictyostelia</taxon>
        <taxon>Acytosteliales</taxon>
        <taxon>Cavenderiaceae</taxon>
        <taxon>Cavenderia</taxon>
    </lineage>
</organism>
<dbReference type="PANTHER" id="PTHR10858:SF23">
    <property type="entry name" value="DEOXYRIBONUCLEASE II"/>
    <property type="match status" value="1"/>
</dbReference>
<evidence type="ECO:0000313" key="6">
    <source>
        <dbReference type="EMBL" id="EGG20020.1"/>
    </source>
</evidence>
<keyword evidence="4" id="KW-0812">Transmembrane</keyword>
<dbReference type="InterPro" id="IPR002909">
    <property type="entry name" value="IPT_dom"/>
</dbReference>
<evidence type="ECO:0000256" key="1">
    <source>
        <dbReference type="ARBA" id="ARBA00007527"/>
    </source>
</evidence>
<name>F4PVK6_CACFS</name>
<dbReference type="Pfam" id="PF03265">
    <property type="entry name" value="DNase_II"/>
    <property type="match status" value="2"/>
</dbReference>
<accession>F4PVK6</accession>
<feature type="compositionally biased region" description="Polar residues" evidence="3">
    <location>
        <begin position="1"/>
        <end position="11"/>
    </location>
</feature>
<dbReference type="OrthoDB" id="10261598at2759"/>
<reference evidence="7" key="1">
    <citation type="journal article" date="2011" name="Genome Res.">
        <title>Phylogeny-wide analysis of social amoeba genomes highlights ancient origins for complex intercellular communication.</title>
        <authorList>
            <person name="Heidel A.J."/>
            <person name="Lawal H.M."/>
            <person name="Felder M."/>
            <person name="Schilde C."/>
            <person name="Helps N.R."/>
            <person name="Tunggal B."/>
            <person name="Rivero F."/>
            <person name="John U."/>
            <person name="Schleicher M."/>
            <person name="Eichinger L."/>
            <person name="Platzer M."/>
            <person name="Noegel A.A."/>
            <person name="Schaap P."/>
            <person name="Gloeckner G."/>
        </authorList>
    </citation>
    <scope>NUCLEOTIDE SEQUENCE [LARGE SCALE GENOMIC DNA]</scope>
    <source>
        <strain evidence="7">SH3</strain>
    </source>
</reference>
<sequence>MQATNVPSINKQTKRWPNKNSMNDINKPEQRLYPSNNIIIALVAMLGDWQKMYKRQGSPHIFLGKRVIERIKMISLLAHRLLGLLLIGLLSSSQVLVLVHAQIVVQSAAAYTNGGSLIKISGIDQSTIEKVRITFAQLEYLCTFVETSVDGWLVYSSPPAPPGIWADPTSINRKRKLNGLAKATLKLEIIVNSAIVDQREFIYLEPFIDEVENDRAYVGGKPFGGLVTIIGDDFKINPTDDDPTVTIGGYDAPVQIAHSNLIVVEAPVSQKVEDVPIILTVYTGQTVVAYDPFSYVIPIIQGVSKNGICLNSHTLTIFGEHFIVPDTSIVDAITVTFIDSLDSTQTVACESAIVNHRFDQIECIIPIITGIEAGHQKLYQIAVSVPQPSPLPTIRVVGDIFYKSFVPIISQINPSNGLKTKGRQIQIEGAHLELVSSINIGGVGCDIDTLSVSETSVLCTTGPYTQPFPTDIYSLEFNIQATIDSIDIQSSDQVRFNYFETHFSKIEPLFMVNKGFTSIRIRGENLDQLTKLIVGQQEFTRDDLDHDDLLNQGSGGFLTVKLDSSLQTNAILDQPILITGEVDDQISTSTLSLLFKEPKILNIDNDKSFINTLSKSIVIQVSNFIPIPDITTIIVDSQLLQKYYQFKINGQGCQEIEMAPVADGEDTKFKCKLADVQYRQVGTFPITFDLFGQSFNTFIDFTYYDVTVTNIVSDSESPSGGDYFTMTGTSLDQVLGVVVNSIQIPIATDCTLQTTTTLKCKRPASRPGNYPVTLQLQDNQVVVTAAQTLVYAGPIVNSVAPRQWPRRKKVKVEIVGQGFGTANNLIQITIGGHVCTNPVITIPDTNVKCTRDGGDDIGPLDVKVTVTHPTTNIVATDGDSVTFNAQTLSCLGQDEADGSNPSRDWFLVLKMNWASSEQKYMWIDDSTKELTVGYNLGAERTSDHRPYNLLAATFDQLTDDGYYYIFYNDQPAQRAANGDFAHEWPEKLIGHSKGIFIWEDLPNGAGIRGIHIIHSNPGFPSSHSNGPLKFATPDKGIYWLGTARNNQHFFCYGIDDLNNAGEYLFKNDVYMLPFSKYPNIPHLVQNGLESWDQQRIDANPYLYDFLQPSGRWNRRILSAGPPLVYAPNRQDQINLCRAALPIQQNLLDICYWVSPEFRISGMRAKLFYKTSLISKTTSTFRLDLNNIPAGLVLSDYLSVNRGSRRGQFYDGIDLWSIVASEFQRKMFSYYYLAGKQTPVTEYLVDVSTIRYAPYIAEDVTAPSGYKPHVHQGGSHVKLLFPVRPQMDPAFWHDENENMVCFGDLNRHNNQGRRGGGALCIQHPELSYQLNRMVHIYSTRVPNSAGILGTPHTKNNGLFYSNWIRQPVQLNRPVGDQGEITVEVKEVLVNGPSTRMIPRHFDSGFTTPVHEVKVLAIRTHLDPNEIGQEESTLPVGTAVRDIVDFHAHDTMALDFVAKNSRAIVCDYYDGIFDIDGDQTECVQLSQARTTQITETTPLPIPDYPLLPPNTRPNQRVDKYSYLRLQTYTRDYDVTLIPDYHTIVYLEKLVDHIQPLLIASVDLTNTQFQTIVKPDIDSPFYKHSHKVLMRNTGTYCPEELTYLALLKIASIFPQQAIQSIFKTDEIQPNWANGIIFAISKFIFNELTGTIGTTDFQVCFTYFDKFKTPTTNILNIFGYEENQPNMNNPSDEELFYRSASAAWDWLNNDYADEHGASVGKQVGDINVQWVDLFNSIATLTTAQNINSMTLLLPTLPAPTHTETNKNILYNRYIQIRPPLPTTTTTTTTTVTTMFSSLHLGKNNQEHIQMYDWLKEDLVTPALVQLFNDPTDYIKQSDILNQSQRNIMKLVGSLDDWQTIAGVNQAIKLLLVEPKTQSGNQVIKFLEEMNRDHISTHPIELCYRDGVLDDQTPGSIQICSPMSIYTITQLLKQMMVSNQHSWDLLSFGDLEIYYIPKPASSYQDSGSGYIKYYEGLAIATLNSKLCDIQMANFSQFDNYPTYPICTRFTGPVIELINPPSGDASTTLTIMGNGFNTSHVFEVGGVPSPSVQLFDSTSAHVKLPLSVVGTNNLVKIRGYNLQRSTFTFDLNAPEIESVTPSNMINSNGNQLITVTGDNFGTSLSDVKVLFDNTYVCTPQSVSRYIILCRSPPMVTKFTLVSVGVANQHTQLSIGSPLIFYEPPRIDDVLPSQGDPRDYIVIHGDAFVDSGQGVAPIVALEDTILDIVNYTNNYVMAKVPIGKPFPIAPKVWVVAGGMTAGASNQFKYLAPIITNVSSLLSTNTGGIIAFSGYGWGNSPLGIDFVSIQQPLTSEPPIILGNCRPFETFVECRVPRGVGGNMVINASVNGQILLPSKITFSYAPPTISHAVAIGGTYIIRGTNLVPENPPYSINPSSASIVHYSNNNKPSINCPYNYYFNDTTTQCVHYSSTDLTSITNIQVQVGGQLSNNISLPISIYGFFWRESDYNNLFNPPSDKIFTECQFSLKQLSSGLIIAGSFDPNNPGHYNFTVSSPGQYSIHIDTLTPMLIVPNNSQIFTILPSQTSYQRNMIIYITQ</sequence>
<keyword evidence="4" id="KW-0472">Membrane</keyword>
<feature type="domain" description="IPT/TIG" evidence="5">
    <location>
        <begin position="205"/>
        <end position="296"/>
    </location>
</feature>